<dbReference type="SMART" id="SM00320">
    <property type="entry name" value="WD40"/>
    <property type="match status" value="1"/>
</dbReference>
<accession>A0A183JSW0</accession>
<gene>
    <name evidence="3" type="ORF">SCUD_LOCUS5800</name>
</gene>
<keyword evidence="4" id="KW-1185">Reference proteome</keyword>
<reference evidence="3 4" key="2">
    <citation type="submission" date="2018-11" db="EMBL/GenBank/DDBJ databases">
        <authorList>
            <consortium name="Pathogen Informatics"/>
        </authorList>
    </citation>
    <scope>NUCLEOTIDE SEQUENCE [LARGE SCALE GENOMIC DNA]</scope>
    <source>
        <strain evidence="3">Dakar</strain>
        <strain evidence="4">Dakar, Senegal</strain>
    </source>
</reference>
<evidence type="ECO:0000256" key="2">
    <source>
        <dbReference type="SAM" id="MobiDB-lite"/>
    </source>
</evidence>
<dbReference type="InterPro" id="IPR036322">
    <property type="entry name" value="WD40_repeat_dom_sf"/>
</dbReference>
<feature type="compositionally biased region" description="Low complexity" evidence="2">
    <location>
        <begin position="240"/>
        <end position="268"/>
    </location>
</feature>
<dbReference type="InterPro" id="IPR001680">
    <property type="entry name" value="WD40_rpt"/>
</dbReference>
<dbReference type="Proteomes" id="UP000279833">
    <property type="component" value="Unassembled WGS sequence"/>
</dbReference>
<proteinExistence type="predicted"/>
<evidence type="ECO:0000313" key="4">
    <source>
        <dbReference type="Proteomes" id="UP000279833"/>
    </source>
</evidence>
<dbReference type="STRING" id="6186.A0A183JSW0"/>
<evidence type="ECO:0000313" key="3">
    <source>
        <dbReference type="EMBL" id="VDO98412.1"/>
    </source>
</evidence>
<dbReference type="AlphaFoldDB" id="A0A183JSW0"/>
<dbReference type="PANTHER" id="PTHR14604">
    <property type="entry name" value="WD40 REPEAT PF20"/>
    <property type="match status" value="1"/>
</dbReference>
<dbReference type="PROSITE" id="PS50082">
    <property type="entry name" value="WD_REPEATS_2"/>
    <property type="match status" value="1"/>
</dbReference>
<dbReference type="SUPFAM" id="SSF50978">
    <property type="entry name" value="WD40 repeat-like"/>
    <property type="match status" value="1"/>
</dbReference>
<protein>
    <submittedName>
        <fullName evidence="5">WD_REPEATS_REGION domain-containing protein</fullName>
    </submittedName>
</protein>
<sequence>MVAGDQRLVHTSFVPSGYWSPCTPVIWNLGFPTPLGGLSMSTDPVKAPDIRFSSSRFRKQHRLCENAVSSTSLAEAIYVKIKVWNLKAALNPRSKPNQLCIHTLQQHTGRVFRLQFDDFQIVSSSHDDTILIWDFARPATGSEERDDGFDDGINAALASQNNCLCSLRSAAVQCHVQSDNNINTGGGCSSSSHTNTNNNNNNNNTNDKNNLTLVSIDNKNSVTASTSTTTITNANINTITTSTISGNNNPNDNFSNSNNSIMNPSKSSFISSTNRKI</sequence>
<organism evidence="5">
    <name type="scientific">Schistosoma curassoni</name>
    <dbReference type="NCBI Taxonomy" id="6186"/>
    <lineage>
        <taxon>Eukaryota</taxon>
        <taxon>Metazoa</taxon>
        <taxon>Spiralia</taxon>
        <taxon>Lophotrochozoa</taxon>
        <taxon>Platyhelminthes</taxon>
        <taxon>Trematoda</taxon>
        <taxon>Digenea</taxon>
        <taxon>Strigeidida</taxon>
        <taxon>Schistosomatoidea</taxon>
        <taxon>Schistosomatidae</taxon>
        <taxon>Schistosoma</taxon>
    </lineage>
</organism>
<dbReference type="InterPro" id="IPR050995">
    <property type="entry name" value="WD-F-box_domain-protein"/>
</dbReference>
<feature type="region of interest" description="Disordered" evidence="2">
    <location>
        <begin position="240"/>
        <end position="277"/>
    </location>
</feature>
<feature type="compositionally biased region" description="Low complexity" evidence="2">
    <location>
        <begin position="194"/>
        <end position="210"/>
    </location>
</feature>
<dbReference type="PANTHER" id="PTHR14604:SF4">
    <property type="entry name" value="F-BOX DOMAIN-CONTAINING PROTEIN"/>
    <property type="match status" value="1"/>
</dbReference>
<feature type="region of interest" description="Disordered" evidence="2">
    <location>
        <begin position="188"/>
        <end position="211"/>
    </location>
</feature>
<dbReference type="WBParaSite" id="SCUD_0000580001-mRNA-1">
    <property type="protein sequence ID" value="SCUD_0000580001-mRNA-1"/>
    <property type="gene ID" value="SCUD_0000580001"/>
</dbReference>
<reference evidence="5" key="1">
    <citation type="submission" date="2016-06" db="UniProtKB">
        <authorList>
            <consortium name="WormBaseParasite"/>
        </authorList>
    </citation>
    <scope>IDENTIFICATION</scope>
</reference>
<name>A0A183JSW0_9TREM</name>
<evidence type="ECO:0000256" key="1">
    <source>
        <dbReference type="PROSITE-ProRule" id="PRU00221"/>
    </source>
</evidence>
<keyword evidence="1" id="KW-0853">WD repeat</keyword>
<feature type="repeat" description="WD" evidence="1">
    <location>
        <begin position="104"/>
        <end position="134"/>
    </location>
</feature>
<dbReference type="InterPro" id="IPR015943">
    <property type="entry name" value="WD40/YVTN_repeat-like_dom_sf"/>
</dbReference>
<evidence type="ECO:0000313" key="5">
    <source>
        <dbReference type="WBParaSite" id="SCUD_0000580001-mRNA-1"/>
    </source>
</evidence>
<dbReference type="Gene3D" id="2.130.10.10">
    <property type="entry name" value="YVTN repeat-like/Quinoprotein amine dehydrogenase"/>
    <property type="match status" value="1"/>
</dbReference>
<dbReference type="EMBL" id="UZAK01010419">
    <property type="protein sequence ID" value="VDO98412.1"/>
    <property type="molecule type" value="Genomic_DNA"/>
</dbReference>